<evidence type="ECO:0000259" key="8">
    <source>
        <dbReference type="PROSITE" id="PS51900"/>
    </source>
</evidence>
<organism evidence="9 10">
    <name type="scientific">Acidisarcina polymorpha</name>
    <dbReference type="NCBI Taxonomy" id="2211140"/>
    <lineage>
        <taxon>Bacteria</taxon>
        <taxon>Pseudomonadati</taxon>
        <taxon>Acidobacteriota</taxon>
        <taxon>Terriglobia</taxon>
        <taxon>Terriglobales</taxon>
        <taxon>Acidobacteriaceae</taxon>
        <taxon>Acidisarcina</taxon>
    </lineage>
</organism>
<dbReference type="InterPro" id="IPR044068">
    <property type="entry name" value="CB"/>
</dbReference>
<dbReference type="PROSITE" id="PS51898">
    <property type="entry name" value="TYR_RECOMBINASE"/>
    <property type="match status" value="1"/>
</dbReference>
<dbReference type="InterPro" id="IPR004107">
    <property type="entry name" value="Integrase_SAM-like_N"/>
</dbReference>
<dbReference type="InterPro" id="IPR011010">
    <property type="entry name" value="DNA_brk_join_enz"/>
</dbReference>
<feature type="domain" description="Tyr recombinase" evidence="7">
    <location>
        <begin position="98"/>
        <end position="220"/>
    </location>
</feature>
<keyword evidence="1" id="KW-0159">Chromosome partition</keyword>
<name>A0A2Z5FYY6_9BACT</name>
<feature type="compositionally biased region" description="Polar residues" evidence="6">
    <location>
        <begin position="201"/>
        <end position="210"/>
    </location>
</feature>
<dbReference type="InterPro" id="IPR002104">
    <property type="entry name" value="Integrase_catalytic"/>
</dbReference>
<reference evidence="9" key="1">
    <citation type="journal article" date="2018" name="Front. Microbiol.">
        <title>Hydrolytic Capabilities as a Key to Environmental Success: Chitinolytic and Cellulolytic Acidobacteria From Acidic Sub-arctic Soils and Boreal Peatlands.</title>
        <authorList>
            <person name="Belova S.E."/>
            <person name="Ravin N.V."/>
            <person name="Pankratov T.A."/>
            <person name="Rakitin A.L."/>
            <person name="Ivanova A.A."/>
            <person name="Beletsky A.V."/>
            <person name="Mardanov A.V."/>
            <person name="Sinninghe Damste J.S."/>
            <person name="Dedysh S.N."/>
        </authorList>
    </citation>
    <scope>NUCLEOTIDE SEQUENCE [LARGE SCALE GENOMIC DNA]</scope>
    <source>
        <strain evidence="9">SBC82</strain>
    </source>
</reference>
<evidence type="ECO:0000256" key="3">
    <source>
        <dbReference type="ARBA" id="ARBA00023125"/>
    </source>
</evidence>
<evidence type="ECO:0000313" key="10">
    <source>
        <dbReference type="Proteomes" id="UP000253606"/>
    </source>
</evidence>
<feature type="region of interest" description="Disordered" evidence="6">
    <location>
        <begin position="155"/>
        <end position="220"/>
    </location>
</feature>
<dbReference type="AlphaFoldDB" id="A0A2Z5FYY6"/>
<evidence type="ECO:0000256" key="1">
    <source>
        <dbReference type="ARBA" id="ARBA00022829"/>
    </source>
</evidence>
<evidence type="ECO:0000256" key="5">
    <source>
        <dbReference type="PROSITE-ProRule" id="PRU01248"/>
    </source>
</evidence>
<dbReference type="InterPro" id="IPR050090">
    <property type="entry name" value="Tyrosine_recombinase_XerCD"/>
</dbReference>
<dbReference type="InterPro" id="IPR010998">
    <property type="entry name" value="Integrase_recombinase_N"/>
</dbReference>
<dbReference type="GO" id="GO:0007059">
    <property type="term" value="P:chromosome segregation"/>
    <property type="evidence" value="ECO:0007669"/>
    <property type="project" value="UniProtKB-KW"/>
</dbReference>
<evidence type="ECO:0000256" key="4">
    <source>
        <dbReference type="ARBA" id="ARBA00023172"/>
    </source>
</evidence>
<evidence type="ECO:0000256" key="2">
    <source>
        <dbReference type="ARBA" id="ARBA00022908"/>
    </source>
</evidence>
<dbReference type="GO" id="GO:0006310">
    <property type="term" value="P:DNA recombination"/>
    <property type="evidence" value="ECO:0007669"/>
    <property type="project" value="UniProtKB-KW"/>
</dbReference>
<gene>
    <name evidence="9" type="ORF">ACPOL_2745</name>
</gene>
<evidence type="ECO:0000313" key="9">
    <source>
        <dbReference type="EMBL" id="AXC12058.1"/>
    </source>
</evidence>
<dbReference type="GO" id="GO:0015074">
    <property type="term" value="P:DNA integration"/>
    <property type="evidence" value="ECO:0007669"/>
    <property type="project" value="UniProtKB-KW"/>
</dbReference>
<dbReference type="Proteomes" id="UP000253606">
    <property type="component" value="Chromosome"/>
</dbReference>
<protein>
    <submittedName>
        <fullName evidence="9">Mobile element protein</fullName>
    </submittedName>
</protein>
<dbReference type="Pfam" id="PF13495">
    <property type="entry name" value="Phage_int_SAM_4"/>
    <property type="match status" value="1"/>
</dbReference>
<dbReference type="PANTHER" id="PTHR30349:SF81">
    <property type="entry name" value="TYROSINE RECOMBINASE XERC"/>
    <property type="match status" value="1"/>
</dbReference>
<dbReference type="GO" id="GO:0003677">
    <property type="term" value="F:DNA binding"/>
    <property type="evidence" value="ECO:0007669"/>
    <property type="project" value="UniProtKB-UniRule"/>
</dbReference>
<keyword evidence="4" id="KW-0233">DNA recombination</keyword>
<keyword evidence="3 5" id="KW-0238">DNA-binding</keyword>
<dbReference type="EMBL" id="CP030840">
    <property type="protein sequence ID" value="AXC12058.1"/>
    <property type="molecule type" value="Genomic_DNA"/>
</dbReference>
<dbReference type="PROSITE" id="PS51900">
    <property type="entry name" value="CB"/>
    <property type="match status" value="1"/>
</dbReference>
<dbReference type="Gene3D" id="1.10.150.130">
    <property type="match status" value="1"/>
</dbReference>
<dbReference type="InterPro" id="IPR013762">
    <property type="entry name" value="Integrase-like_cat_sf"/>
</dbReference>
<dbReference type="PANTHER" id="PTHR30349">
    <property type="entry name" value="PHAGE INTEGRASE-RELATED"/>
    <property type="match status" value="1"/>
</dbReference>
<evidence type="ECO:0000256" key="6">
    <source>
        <dbReference type="SAM" id="MobiDB-lite"/>
    </source>
</evidence>
<dbReference type="Gene3D" id="1.10.443.10">
    <property type="entry name" value="Intergrase catalytic core"/>
    <property type="match status" value="1"/>
</dbReference>
<accession>A0A2Z5FYY6</accession>
<sequence length="220" mass="25009">MTHLRQLMLDELERRNYSPNTVRSYLHAVEEFARHFRRSPEQLGPDHVREYQVHLFRNRKLSARTIAGQTAALRFLFVKTLRRPYLPDALPFPKHSRRLPTVLSQEEVARLIDASGNLMHRAMVMTLYATGVRRAELCRLKVADIDSERMVLHIHEGKRSSPRTGSSMQSRPSVEPNTFSTILPATPTASPSPTIASSASRTIESPSDGRTTLRPASRRC</sequence>
<keyword evidence="2" id="KW-0229">DNA integration</keyword>
<keyword evidence="10" id="KW-1185">Reference proteome</keyword>
<feature type="compositionally biased region" description="Polar residues" evidence="6">
    <location>
        <begin position="162"/>
        <end position="179"/>
    </location>
</feature>
<feature type="domain" description="Core-binding (CB)" evidence="8">
    <location>
        <begin position="1"/>
        <end position="81"/>
    </location>
</feature>
<dbReference type="OrthoDB" id="9801717at2"/>
<feature type="compositionally biased region" description="Low complexity" evidence="6">
    <location>
        <begin position="180"/>
        <end position="200"/>
    </location>
</feature>
<dbReference type="SUPFAM" id="SSF56349">
    <property type="entry name" value="DNA breaking-rejoining enzymes"/>
    <property type="match status" value="1"/>
</dbReference>
<proteinExistence type="predicted"/>
<dbReference type="Pfam" id="PF00589">
    <property type="entry name" value="Phage_integrase"/>
    <property type="match status" value="1"/>
</dbReference>
<dbReference type="KEGG" id="abas:ACPOL_2745"/>
<evidence type="ECO:0000259" key="7">
    <source>
        <dbReference type="PROSITE" id="PS51898"/>
    </source>
</evidence>